<dbReference type="InterPro" id="IPR036265">
    <property type="entry name" value="HIT-like_sf"/>
</dbReference>
<keyword evidence="4" id="KW-1185">Reference proteome</keyword>
<evidence type="ECO:0000259" key="2">
    <source>
        <dbReference type="PROSITE" id="PS51084"/>
    </source>
</evidence>
<comment type="caution">
    <text evidence="3">The sequence shown here is derived from an EMBL/GenBank/DDBJ whole genome shotgun (WGS) entry which is preliminary data.</text>
</comment>
<reference evidence="3 4" key="1">
    <citation type="submission" date="2022-06" db="EMBL/GenBank/DDBJ databases">
        <title>Genomic Encyclopedia of Archaeal and Bacterial Type Strains, Phase II (KMG-II): from individual species to whole genera.</title>
        <authorList>
            <person name="Goeker M."/>
        </authorList>
    </citation>
    <scope>NUCLEOTIDE SEQUENCE [LARGE SCALE GENOMIC DNA]</scope>
    <source>
        <strain evidence="3 4">DSM 45037</strain>
    </source>
</reference>
<evidence type="ECO:0000313" key="3">
    <source>
        <dbReference type="EMBL" id="MCP2158872.1"/>
    </source>
</evidence>
<dbReference type="Proteomes" id="UP001205740">
    <property type="component" value="Unassembled WGS sequence"/>
</dbReference>
<dbReference type="InterPro" id="IPR019808">
    <property type="entry name" value="Histidine_triad_CS"/>
</dbReference>
<name>A0ABT1GZA2_9NOCA</name>
<accession>A0ABT1GZA2</accession>
<dbReference type="PANTHER" id="PTHR46648">
    <property type="entry name" value="HIT FAMILY PROTEIN 1"/>
    <property type="match status" value="1"/>
</dbReference>
<dbReference type="PROSITE" id="PS00892">
    <property type="entry name" value="HIT_1"/>
    <property type="match status" value="1"/>
</dbReference>
<dbReference type="SUPFAM" id="SSF54197">
    <property type="entry name" value="HIT-like"/>
    <property type="match status" value="1"/>
</dbReference>
<protein>
    <submittedName>
        <fullName evidence="3">Diadenosine tetraphosphate (Ap4A) hydrolase</fullName>
    </submittedName>
</protein>
<keyword evidence="3" id="KW-0378">Hydrolase</keyword>
<feature type="domain" description="HIT" evidence="2">
    <location>
        <begin position="4"/>
        <end position="112"/>
    </location>
</feature>
<dbReference type="PRINTS" id="PR00332">
    <property type="entry name" value="HISTRIAD"/>
</dbReference>
<proteinExistence type="predicted"/>
<organism evidence="3 4">
    <name type="scientific">Williamsia serinedens</name>
    <dbReference type="NCBI Taxonomy" id="391736"/>
    <lineage>
        <taxon>Bacteria</taxon>
        <taxon>Bacillati</taxon>
        <taxon>Actinomycetota</taxon>
        <taxon>Actinomycetes</taxon>
        <taxon>Mycobacteriales</taxon>
        <taxon>Nocardiaceae</taxon>
        <taxon>Williamsia</taxon>
    </lineage>
</organism>
<dbReference type="Pfam" id="PF01230">
    <property type="entry name" value="HIT"/>
    <property type="match status" value="1"/>
</dbReference>
<dbReference type="InterPro" id="IPR001310">
    <property type="entry name" value="Histidine_triad_HIT"/>
</dbReference>
<dbReference type="EMBL" id="JAMTCG010000001">
    <property type="protein sequence ID" value="MCP2158872.1"/>
    <property type="molecule type" value="Genomic_DNA"/>
</dbReference>
<dbReference type="Gene3D" id="3.30.428.10">
    <property type="entry name" value="HIT-like"/>
    <property type="match status" value="1"/>
</dbReference>
<sequence>MDCVFCAIVDGVSPSRQVYADDDVVAFLDIRPVKPGHTLVIPRRHTPDLAGLPADDGAAVLAGASRVAAALRASTIAADGVNLVLNDGRAAFQTVFHTHMHVVPRHHGDRLSFAKGFVTRRDPDPDATAAAIRAAIVS</sequence>
<feature type="short sequence motif" description="Histidine triad motif" evidence="1">
    <location>
        <begin position="97"/>
        <end position="101"/>
    </location>
</feature>
<evidence type="ECO:0000256" key="1">
    <source>
        <dbReference type="PROSITE-ProRule" id="PRU00464"/>
    </source>
</evidence>
<dbReference type="PANTHER" id="PTHR46648:SF1">
    <property type="entry name" value="ADENOSINE 5'-MONOPHOSPHORAMIDASE HNT1"/>
    <property type="match status" value="1"/>
</dbReference>
<dbReference type="InterPro" id="IPR011146">
    <property type="entry name" value="HIT-like"/>
</dbReference>
<dbReference type="PROSITE" id="PS51084">
    <property type="entry name" value="HIT_2"/>
    <property type="match status" value="1"/>
</dbReference>
<evidence type="ECO:0000313" key="4">
    <source>
        <dbReference type="Proteomes" id="UP001205740"/>
    </source>
</evidence>
<dbReference type="RefSeq" id="WP_253652507.1">
    <property type="nucleotide sequence ID" value="NZ_BAAAOE010000004.1"/>
</dbReference>
<gene>
    <name evidence="3" type="ORF">LX12_000036</name>
</gene>
<dbReference type="GO" id="GO:0016787">
    <property type="term" value="F:hydrolase activity"/>
    <property type="evidence" value="ECO:0007669"/>
    <property type="project" value="UniProtKB-KW"/>
</dbReference>